<reference evidence="2 3" key="1">
    <citation type="submission" date="2020-08" db="EMBL/GenBank/DDBJ databases">
        <title>Functional genomics of gut bacteria from endangered species of beetles.</title>
        <authorList>
            <person name="Carlos-Shanley C."/>
        </authorList>
    </citation>
    <scope>NUCLEOTIDE SEQUENCE [LARGE SCALE GENOMIC DNA]</scope>
    <source>
        <strain evidence="2 3">S00198</strain>
    </source>
</reference>
<dbReference type="AlphaFoldDB" id="A0A7X0U9I0"/>
<evidence type="ECO:0000313" key="2">
    <source>
        <dbReference type="EMBL" id="MBB6560176.1"/>
    </source>
</evidence>
<organism evidence="2 3">
    <name type="scientific">Acidovorax soli</name>
    <dbReference type="NCBI Taxonomy" id="592050"/>
    <lineage>
        <taxon>Bacteria</taxon>
        <taxon>Pseudomonadati</taxon>
        <taxon>Pseudomonadota</taxon>
        <taxon>Betaproteobacteria</taxon>
        <taxon>Burkholderiales</taxon>
        <taxon>Comamonadaceae</taxon>
        <taxon>Acidovorax</taxon>
    </lineage>
</organism>
<keyword evidence="1" id="KW-1133">Transmembrane helix</keyword>
<dbReference type="EMBL" id="JACHLK010000005">
    <property type="protein sequence ID" value="MBB6560176.1"/>
    <property type="molecule type" value="Genomic_DNA"/>
</dbReference>
<keyword evidence="1" id="KW-0812">Transmembrane</keyword>
<accession>A0A7X0U9I0</accession>
<evidence type="ECO:0000256" key="1">
    <source>
        <dbReference type="SAM" id="Phobius"/>
    </source>
</evidence>
<evidence type="ECO:0000313" key="3">
    <source>
        <dbReference type="Proteomes" id="UP000575083"/>
    </source>
</evidence>
<evidence type="ECO:0008006" key="4">
    <source>
        <dbReference type="Google" id="ProtNLM"/>
    </source>
</evidence>
<keyword evidence="3" id="KW-1185">Reference proteome</keyword>
<proteinExistence type="predicted"/>
<sequence length="57" mass="6499">MKFLIELLFYIVLGALLAWPCWLLLRRVRHAHRPLRCVQPYRPALPPAGTATPPPAP</sequence>
<comment type="caution">
    <text evidence="2">The sequence shown here is derived from an EMBL/GenBank/DDBJ whole genome shotgun (WGS) entry which is preliminary data.</text>
</comment>
<keyword evidence="1" id="KW-0472">Membrane</keyword>
<dbReference type="Proteomes" id="UP000575083">
    <property type="component" value="Unassembled WGS sequence"/>
</dbReference>
<gene>
    <name evidence="2" type="ORF">HNP48_002850</name>
</gene>
<protein>
    <recommendedName>
        <fullName evidence="4">Cellulose biosynthesis protein BcsF</fullName>
    </recommendedName>
</protein>
<feature type="transmembrane region" description="Helical" evidence="1">
    <location>
        <begin position="7"/>
        <end position="25"/>
    </location>
</feature>
<dbReference type="RefSeq" id="WP_184857918.1">
    <property type="nucleotide sequence ID" value="NZ_JACHLK010000005.1"/>
</dbReference>
<name>A0A7X0U9I0_9BURK</name>